<feature type="transmembrane region" description="Helical" evidence="6">
    <location>
        <begin position="6"/>
        <end position="27"/>
    </location>
</feature>
<dbReference type="GO" id="GO:0015171">
    <property type="term" value="F:amino acid transmembrane transporter activity"/>
    <property type="evidence" value="ECO:0007669"/>
    <property type="project" value="TreeGrafter"/>
</dbReference>
<sequence length="187" mass="19718">MNDLSFALGAFTLLILPGPTNALLVMASHGLSRIGLLEVLAAVVLAYLAIIIPVSSVAGPFLHAHPLALQVVKATSAVWVLYLAFRLWRRSTVAATEFAGPRHVFVTTLLNPKAIIIGLTIIPSAQEGLALSTVMAFVAVALSTSLIWLTAGRLVIGESDHMPLIARRCGSAALMIFSIVLTASALR</sequence>
<keyword evidence="3 6" id="KW-0812">Transmembrane</keyword>
<feature type="transmembrane region" description="Helical" evidence="6">
    <location>
        <begin position="39"/>
        <end position="61"/>
    </location>
</feature>
<protein>
    <submittedName>
        <fullName evidence="7">Threonine transporter RhtB</fullName>
    </submittedName>
</protein>
<keyword evidence="2" id="KW-1003">Cell membrane</keyword>
<accession>A0A109K450</accession>
<gene>
    <name evidence="7" type="ORF">AS026_00275</name>
</gene>
<evidence type="ECO:0000256" key="2">
    <source>
        <dbReference type="ARBA" id="ARBA00022475"/>
    </source>
</evidence>
<comment type="subcellular location">
    <subcellularLocation>
        <location evidence="1">Cell membrane</location>
        <topology evidence="1">Multi-pass membrane protein</topology>
    </subcellularLocation>
</comment>
<keyword evidence="5 6" id="KW-0472">Membrane</keyword>
<feature type="transmembrane region" description="Helical" evidence="6">
    <location>
        <begin position="169"/>
        <end position="186"/>
    </location>
</feature>
<comment type="caution">
    <text evidence="7">The sequence shown here is derived from an EMBL/GenBank/DDBJ whole genome shotgun (WGS) entry which is preliminary data.</text>
</comment>
<evidence type="ECO:0000256" key="3">
    <source>
        <dbReference type="ARBA" id="ARBA00022692"/>
    </source>
</evidence>
<organism evidence="7 8">
    <name type="scientific">Rhizobium altiplani</name>
    <dbReference type="NCBI Taxonomy" id="1864509"/>
    <lineage>
        <taxon>Bacteria</taxon>
        <taxon>Pseudomonadati</taxon>
        <taxon>Pseudomonadota</taxon>
        <taxon>Alphaproteobacteria</taxon>
        <taxon>Hyphomicrobiales</taxon>
        <taxon>Rhizobiaceae</taxon>
        <taxon>Rhizobium/Agrobacterium group</taxon>
        <taxon>Rhizobium</taxon>
    </lineage>
</organism>
<evidence type="ECO:0000313" key="8">
    <source>
        <dbReference type="Proteomes" id="UP000068164"/>
    </source>
</evidence>
<feature type="transmembrane region" description="Helical" evidence="6">
    <location>
        <begin position="67"/>
        <end position="84"/>
    </location>
</feature>
<evidence type="ECO:0000256" key="6">
    <source>
        <dbReference type="SAM" id="Phobius"/>
    </source>
</evidence>
<feature type="transmembrane region" description="Helical" evidence="6">
    <location>
        <begin position="128"/>
        <end position="149"/>
    </location>
</feature>
<proteinExistence type="predicted"/>
<evidence type="ECO:0000256" key="4">
    <source>
        <dbReference type="ARBA" id="ARBA00022989"/>
    </source>
</evidence>
<dbReference type="OrthoDB" id="6710777at2"/>
<dbReference type="AlphaFoldDB" id="A0A109K450"/>
<dbReference type="GO" id="GO:0033228">
    <property type="term" value="P:cysteine export across plasma membrane"/>
    <property type="evidence" value="ECO:0007669"/>
    <property type="project" value="TreeGrafter"/>
</dbReference>
<evidence type="ECO:0000256" key="5">
    <source>
        <dbReference type="ARBA" id="ARBA00023136"/>
    </source>
</evidence>
<keyword evidence="8" id="KW-1185">Reference proteome</keyword>
<dbReference type="RefSeq" id="WP_062368269.1">
    <property type="nucleotide sequence ID" value="NZ_LNCD01000001.1"/>
</dbReference>
<dbReference type="EMBL" id="LNCD01000001">
    <property type="protein sequence ID" value="KWV60278.1"/>
    <property type="molecule type" value="Genomic_DNA"/>
</dbReference>
<feature type="transmembrane region" description="Helical" evidence="6">
    <location>
        <begin position="104"/>
        <end position="122"/>
    </location>
</feature>
<dbReference type="GO" id="GO:0005886">
    <property type="term" value="C:plasma membrane"/>
    <property type="evidence" value="ECO:0007669"/>
    <property type="project" value="UniProtKB-SubCell"/>
</dbReference>
<keyword evidence="4 6" id="KW-1133">Transmembrane helix</keyword>
<evidence type="ECO:0000256" key="1">
    <source>
        <dbReference type="ARBA" id="ARBA00004651"/>
    </source>
</evidence>
<evidence type="ECO:0000313" key="7">
    <source>
        <dbReference type="EMBL" id="KWV60278.1"/>
    </source>
</evidence>
<dbReference type="PANTHER" id="PTHR30086">
    <property type="entry name" value="ARGININE EXPORTER PROTEIN ARGO"/>
    <property type="match status" value="1"/>
</dbReference>
<reference evidence="7 8" key="1">
    <citation type="submission" date="2015-11" db="EMBL/GenBank/DDBJ databases">
        <title>Draft Genome Sequence of the Strain BR 10423 (Rhizobium sp.) isolated from nodules of Mimosa pudica.</title>
        <authorList>
            <person name="Barauna A.C."/>
            <person name="Zilli J.E."/>
            <person name="Simoes-Araujo J.L."/>
            <person name="Reis V.M."/>
            <person name="James E.K."/>
            <person name="Reis F.B.Jr."/>
            <person name="Rouws L.F."/>
            <person name="Passos S.R."/>
            <person name="Gois S.R."/>
        </authorList>
    </citation>
    <scope>NUCLEOTIDE SEQUENCE [LARGE SCALE GENOMIC DNA]</scope>
    <source>
        <strain evidence="7 8">BR10423</strain>
    </source>
</reference>
<dbReference type="Proteomes" id="UP000068164">
    <property type="component" value="Unassembled WGS sequence"/>
</dbReference>
<dbReference type="InterPro" id="IPR001123">
    <property type="entry name" value="LeuE-type"/>
</dbReference>
<dbReference type="PANTHER" id="PTHR30086:SF20">
    <property type="entry name" value="ARGININE EXPORTER PROTEIN ARGO-RELATED"/>
    <property type="match status" value="1"/>
</dbReference>
<name>A0A109K450_9HYPH</name>